<protein>
    <submittedName>
        <fullName evidence="1">Uncharacterized protein</fullName>
    </submittedName>
</protein>
<dbReference type="AlphaFoldDB" id="A0A478FQW2"/>
<reference evidence="1 2" key="1">
    <citation type="submission" date="2019-01" db="EMBL/GenBank/DDBJ databases">
        <title>Draft genome sequences of Candidatus Mycoplasma haemohominis SWG34-3 identified from a patient with pyrexia, anemia and liver dysfunction.</title>
        <authorList>
            <person name="Sekizuka T."/>
            <person name="Hattori N."/>
            <person name="Katano H."/>
            <person name="Takuma T."/>
            <person name="Ito T."/>
            <person name="Arai N."/>
            <person name="Yanai R."/>
            <person name="Ishii S."/>
            <person name="Miura Y."/>
            <person name="Tokunaga T."/>
            <person name="Watanabe H."/>
            <person name="Nomura N."/>
            <person name="Eguchi J."/>
            <person name="Arai T."/>
            <person name="Hasegawa H."/>
            <person name="Nakamaki T."/>
            <person name="Wakita T."/>
            <person name="Niki Y."/>
            <person name="Kuroda M."/>
        </authorList>
    </citation>
    <scope>NUCLEOTIDE SEQUENCE [LARGE SCALE GENOMIC DNA]</scope>
    <source>
        <strain evidence="1">SWG34-3</strain>
    </source>
</reference>
<organism evidence="1 2">
    <name type="scientific">Candidatus Mycoplasma haematohominis</name>
    <dbReference type="NCBI Taxonomy" id="1494318"/>
    <lineage>
        <taxon>Bacteria</taxon>
        <taxon>Bacillati</taxon>
        <taxon>Mycoplasmatota</taxon>
        <taxon>Mollicutes</taxon>
        <taxon>Mycoplasmataceae</taxon>
        <taxon>Mycoplasma</taxon>
    </lineage>
</organism>
<comment type="caution">
    <text evidence="1">The sequence shown here is derived from an EMBL/GenBank/DDBJ whole genome shotgun (WGS) entry which is preliminary data.</text>
</comment>
<dbReference type="Proteomes" id="UP000324831">
    <property type="component" value="Unassembled WGS sequence"/>
</dbReference>
<sequence>MSVAKAAGVAAVVVGVAGTGYGVSEYLRKPYLLSYFLSTSDFQSKKGEYEHKLGRVGGNSDVLVADMKENENWWKNRFEELNEKHKERSTSFTGATTYSPDTSSSPKAINKLCDEAYKKHVSEFSEDKTATNNSKYKYKKDVELFCTLSGKEGSIVLGLEGVPTTLKGQSGYSSDNDKSKYGYKHADELISTVADRNKVFWEKRVEKLAKETSLNFDANSFFKDNFKSAFETYKSESNTSNKPSELKAAVEKLKTDCKAKYSYTTEPVDGDQTKWTEFWKFCSVKGELSGNWKVNS</sequence>
<accession>A0A478FQW2</accession>
<evidence type="ECO:0000313" key="1">
    <source>
        <dbReference type="EMBL" id="GCE63517.1"/>
    </source>
</evidence>
<name>A0A478FQW2_9MOLU</name>
<proteinExistence type="predicted"/>
<gene>
    <name evidence="1" type="ORF">MHSWG343_05140</name>
</gene>
<evidence type="ECO:0000313" key="2">
    <source>
        <dbReference type="Proteomes" id="UP000324831"/>
    </source>
</evidence>
<dbReference type="EMBL" id="BIMN01000002">
    <property type="protein sequence ID" value="GCE63517.1"/>
    <property type="molecule type" value="Genomic_DNA"/>
</dbReference>